<accession>A0ABU9G571</accession>
<evidence type="ECO:0000313" key="2">
    <source>
        <dbReference type="EMBL" id="MEL0613639.1"/>
    </source>
</evidence>
<dbReference type="InterPro" id="IPR027417">
    <property type="entry name" value="P-loop_NTPase"/>
</dbReference>
<keyword evidence="3" id="KW-1185">Reference proteome</keyword>
<sequence length="583" mass="67218">MKLKKLEVVGTFKSIAGTNDRPFVYEFSDSKKAFNPLCLVGLNGSGKSNFIELLADIFNYADRFYNPQFSSKNELNYDFSLTYEIEFDEIQVDVELVCSEGDLTLNYDEKSVFILNEHDLLPKHVIAYSSGQNQGLSSVFAKNQFNYFDLIRQQGVFFREYTVKRHVALQKASVDSDAENDSMWAELSEYVKGKLNTSSDLFEFPKFAQDDIDYYLQIPDEPLEAKKVKLPIGLFTDHSLNNLVFIYLMVCQGINKDKSEAFHKFVKDEANIFGVNSFEIDLRLSDYRDFEKVGNIVERLVELSSDSLKIPAQATPRSFIKDTLNGKLTFYVNAEFYESFGRLYLDESYFLDHLITLNHLVAKRWSHDEKRTLKLDKYERNVPNLSGGLMPIRFTNIEIKYGENEIKSTYDRVSDGEHQLIQVVGSLLLFSSEQTLFILDEPESHFNPEWRTEFLDLIEKYVDTSKMELLISTHSPFLLSACESSRVLSFKKNDNDEVEITGLDVQTYGAAFDSLLTSVFDMEVLISQKPLNEIRKKLRKYDNGEVDAATALESLKEYGDSFELNYRINQLKQELQKKGEHES</sequence>
<dbReference type="SUPFAM" id="SSF52540">
    <property type="entry name" value="P-loop containing nucleoside triphosphate hydrolases"/>
    <property type="match status" value="1"/>
</dbReference>
<dbReference type="Proteomes" id="UP001379949">
    <property type="component" value="Unassembled WGS sequence"/>
</dbReference>
<dbReference type="InterPro" id="IPR051396">
    <property type="entry name" value="Bact_Antivir_Def_Nuclease"/>
</dbReference>
<gene>
    <name evidence="2" type="ORF">V6242_10830</name>
</gene>
<reference evidence="2 3" key="1">
    <citation type="submission" date="2024-02" db="EMBL/GenBank/DDBJ databases">
        <title>Bacteria isolated from the canopy kelp, Nereocystis luetkeana.</title>
        <authorList>
            <person name="Pfister C.A."/>
            <person name="Younker I.T."/>
            <person name="Light S.H."/>
        </authorList>
    </citation>
    <scope>NUCLEOTIDE SEQUENCE [LARGE SCALE GENOMIC DNA]</scope>
    <source>
        <strain evidence="2 3">TI.4.07</strain>
    </source>
</reference>
<organism evidence="2 3">
    <name type="scientific">Marinomonas arenicola</name>
    <dbReference type="NCBI Taxonomy" id="569601"/>
    <lineage>
        <taxon>Bacteria</taxon>
        <taxon>Pseudomonadati</taxon>
        <taxon>Pseudomonadota</taxon>
        <taxon>Gammaproteobacteria</taxon>
        <taxon>Oceanospirillales</taxon>
        <taxon>Oceanospirillaceae</taxon>
        <taxon>Marinomonas</taxon>
    </lineage>
</organism>
<dbReference type="EMBL" id="JBAKAR010000008">
    <property type="protein sequence ID" value="MEL0613639.1"/>
    <property type="molecule type" value="Genomic_DNA"/>
</dbReference>
<dbReference type="Gene3D" id="3.40.50.300">
    <property type="entry name" value="P-loop containing nucleotide triphosphate hydrolases"/>
    <property type="match status" value="2"/>
</dbReference>
<feature type="domain" description="ATPase AAA-type core" evidence="1">
    <location>
        <begin position="394"/>
        <end position="480"/>
    </location>
</feature>
<proteinExistence type="predicted"/>
<protein>
    <submittedName>
        <fullName evidence="2">AAA family ATPase</fullName>
    </submittedName>
</protein>
<comment type="caution">
    <text evidence="2">The sequence shown here is derived from an EMBL/GenBank/DDBJ whole genome shotgun (WGS) entry which is preliminary data.</text>
</comment>
<dbReference type="InterPro" id="IPR003959">
    <property type="entry name" value="ATPase_AAA_core"/>
</dbReference>
<dbReference type="Pfam" id="PF13304">
    <property type="entry name" value="AAA_21"/>
    <property type="match status" value="1"/>
</dbReference>
<evidence type="ECO:0000259" key="1">
    <source>
        <dbReference type="Pfam" id="PF13304"/>
    </source>
</evidence>
<name>A0ABU9G571_9GAMM</name>
<dbReference type="RefSeq" id="WP_341567352.1">
    <property type="nucleotide sequence ID" value="NZ_JBAKAR010000008.1"/>
</dbReference>
<dbReference type="PANTHER" id="PTHR43581">
    <property type="entry name" value="ATP/GTP PHOSPHATASE"/>
    <property type="match status" value="1"/>
</dbReference>
<evidence type="ECO:0000313" key="3">
    <source>
        <dbReference type="Proteomes" id="UP001379949"/>
    </source>
</evidence>
<dbReference type="PANTHER" id="PTHR43581:SF4">
    <property type="entry name" value="ATP_GTP PHOSPHATASE"/>
    <property type="match status" value="1"/>
</dbReference>